<dbReference type="InterPro" id="IPR012914">
    <property type="entry name" value="PucR_dom"/>
</dbReference>
<feature type="domain" description="PucR C-terminal helix-turn-helix" evidence="2">
    <location>
        <begin position="532"/>
        <end position="587"/>
    </location>
</feature>
<dbReference type="InterPro" id="IPR025736">
    <property type="entry name" value="PucR_C-HTH_dom"/>
</dbReference>
<keyword evidence="4" id="KW-1185">Reference proteome</keyword>
<name>A0A542Y848_9MICO</name>
<dbReference type="STRING" id="55969.SD72_14215"/>
<gene>
    <name evidence="3" type="ORF">FB468_2292</name>
</gene>
<feature type="domain" description="Purine catabolism PurC-like" evidence="1">
    <location>
        <begin position="48"/>
        <end position="166"/>
    </location>
</feature>
<dbReference type="InterPro" id="IPR051448">
    <property type="entry name" value="CdaR-like_regulators"/>
</dbReference>
<dbReference type="Pfam" id="PF13556">
    <property type="entry name" value="HTH_30"/>
    <property type="match status" value="1"/>
</dbReference>
<dbReference type="Pfam" id="PF07905">
    <property type="entry name" value="PucR"/>
    <property type="match status" value="1"/>
</dbReference>
<proteinExistence type="predicted"/>
<evidence type="ECO:0000313" key="3">
    <source>
        <dbReference type="EMBL" id="TQL44241.1"/>
    </source>
</evidence>
<dbReference type="PANTHER" id="PTHR33744:SF1">
    <property type="entry name" value="DNA-BINDING TRANSCRIPTIONAL ACTIVATOR ADER"/>
    <property type="match status" value="1"/>
</dbReference>
<dbReference type="InterPro" id="IPR042070">
    <property type="entry name" value="PucR_C-HTH_sf"/>
</dbReference>
<evidence type="ECO:0000259" key="1">
    <source>
        <dbReference type="Pfam" id="PF07905"/>
    </source>
</evidence>
<protein>
    <submittedName>
        <fullName evidence="3">Purine catabolism regulator</fullName>
    </submittedName>
</protein>
<dbReference type="Proteomes" id="UP000319094">
    <property type="component" value="Unassembled WGS sequence"/>
</dbReference>
<sequence>MFGQGNPYDSQYFSQVSRGHPAKYRDFNTFPYTLYVSESAEPYPSVRDVLGIAELAAGAPELVTGETGLDRRVRWAHVVAGSEAPALLDGGELVLTTGAGWPAAGLSALMRTLVDTGPAAIVFELGTHFDETPPELAAACVTSGVPLIVLHRVVRFVQITQRVHQRVLAAQNEALEARAEVHAMLTELGLNRSPVDYVVDRIAATLGAPVVLEDAGHRVVAWSGGDARVLEHWAGSARRAPGRDPELPQGATRVPVEAQGTRWGLLTALAGPPHPAGRETVLELGAFALALARLADADGDTWLDLGSKRLFNAALSGRFTGERELASQLAAAGLPVAGRALMSATLTGVGDFGAHESLEAAILQTALRRAVAPEGSVVLAPAEQGVGAPRTLLALMSFPREDPRLGEILTAQQHPLATRLSRELAMMLPETTPTGWRAHLSIGVAAAGPRALIASLERIAQAGTSPAAPPALAPAAHPRVTVQLAEERPLAYLIRGLAGAPEVQEFAEGLLAPLFAHDRGSGPGHTGDLTLVLAAYLKHPTNRSLAAQRARLSRSVFYQRIALIEELTGADLADGETIAALTVALLARGEF</sequence>
<organism evidence="3 4">
    <name type="scientific">Leucobacter komagatae</name>
    <dbReference type="NCBI Taxonomy" id="55969"/>
    <lineage>
        <taxon>Bacteria</taxon>
        <taxon>Bacillati</taxon>
        <taxon>Actinomycetota</taxon>
        <taxon>Actinomycetes</taxon>
        <taxon>Micrococcales</taxon>
        <taxon>Microbacteriaceae</taxon>
        <taxon>Leucobacter</taxon>
    </lineage>
</organism>
<dbReference type="AlphaFoldDB" id="A0A542Y848"/>
<dbReference type="EMBL" id="VFON01000001">
    <property type="protein sequence ID" value="TQL44241.1"/>
    <property type="molecule type" value="Genomic_DNA"/>
</dbReference>
<evidence type="ECO:0000313" key="4">
    <source>
        <dbReference type="Proteomes" id="UP000319094"/>
    </source>
</evidence>
<accession>A0A542Y848</accession>
<dbReference type="PANTHER" id="PTHR33744">
    <property type="entry name" value="CARBOHYDRATE DIACID REGULATOR"/>
    <property type="match status" value="1"/>
</dbReference>
<evidence type="ECO:0000259" key="2">
    <source>
        <dbReference type="Pfam" id="PF13556"/>
    </source>
</evidence>
<reference evidence="3 4" key="1">
    <citation type="submission" date="2019-06" db="EMBL/GenBank/DDBJ databases">
        <title>Sequencing the genomes of 1000 actinobacteria strains.</title>
        <authorList>
            <person name="Klenk H.-P."/>
        </authorList>
    </citation>
    <scope>NUCLEOTIDE SEQUENCE [LARGE SCALE GENOMIC DNA]</scope>
    <source>
        <strain evidence="3 4">DSM 8803</strain>
    </source>
</reference>
<comment type="caution">
    <text evidence="3">The sequence shown here is derived from an EMBL/GenBank/DDBJ whole genome shotgun (WGS) entry which is preliminary data.</text>
</comment>
<dbReference type="Gene3D" id="1.10.10.2840">
    <property type="entry name" value="PucR C-terminal helix-turn-helix domain"/>
    <property type="match status" value="1"/>
</dbReference>